<accession>A0A2K3E668</accession>
<organism evidence="3 4">
    <name type="scientific">Chlamydomonas reinhardtii</name>
    <name type="common">Chlamydomonas smithii</name>
    <dbReference type="NCBI Taxonomy" id="3055"/>
    <lineage>
        <taxon>Eukaryota</taxon>
        <taxon>Viridiplantae</taxon>
        <taxon>Chlorophyta</taxon>
        <taxon>core chlorophytes</taxon>
        <taxon>Chlorophyceae</taxon>
        <taxon>CS clade</taxon>
        <taxon>Chlamydomonadales</taxon>
        <taxon>Chlamydomonadaceae</taxon>
        <taxon>Chlamydomonas</taxon>
    </lineage>
</organism>
<dbReference type="Proteomes" id="UP000006906">
    <property type="component" value="Chromosome 1"/>
</dbReference>
<dbReference type="KEGG" id="cre:CHLRE_01g021900v5"/>
<feature type="region of interest" description="Disordered" evidence="2">
    <location>
        <begin position="1"/>
        <end position="23"/>
    </location>
</feature>
<feature type="compositionally biased region" description="Acidic residues" evidence="2">
    <location>
        <begin position="143"/>
        <end position="156"/>
    </location>
</feature>
<name>A0A2K3E668_CHLRE</name>
<keyword evidence="4" id="KW-1185">Reference proteome</keyword>
<keyword evidence="1" id="KW-0413">Isomerase</keyword>
<evidence type="ECO:0000256" key="1">
    <source>
        <dbReference type="ARBA" id="ARBA00023235"/>
    </source>
</evidence>
<proteinExistence type="predicted"/>
<dbReference type="PANTHER" id="PTHR11142">
    <property type="entry name" value="PSEUDOURIDYLATE SYNTHASE"/>
    <property type="match status" value="1"/>
</dbReference>
<dbReference type="GO" id="GO:1990481">
    <property type="term" value="P:mRNA pseudouridine synthesis"/>
    <property type="evidence" value="ECO:0000318"/>
    <property type="project" value="GO_Central"/>
</dbReference>
<dbReference type="AlphaFoldDB" id="A0A2K3E668"/>
<protein>
    <recommendedName>
        <fullName evidence="5">tRNA pseudouridine synthase</fullName>
    </recommendedName>
</protein>
<evidence type="ECO:0000256" key="2">
    <source>
        <dbReference type="SAM" id="MobiDB-lite"/>
    </source>
</evidence>
<dbReference type="OrthoDB" id="271910at2759"/>
<evidence type="ECO:0000313" key="3">
    <source>
        <dbReference type="EMBL" id="PNW88266.1"/>
    </source>
</evidence>
<dbReference type="InterPro" id="IPR001406">
    <property type="entry name" value="PsdUridine_synth_TruA"/>
</dbReference>
<dbReference type="GeneID" id="66052027"/>
<evidence type="ECO:0000313" key="4">
    <source>
        <dbReference type="Proteomes" id="UP000006906"/>
    </source>
</evidence>
<dbReference type="InterPro" id="IPR020094">
    <property type="entry name" value="TruA/RsuA/RluB/E/F_N"/>
</dbReference>
<dbReference type="InParanoid" id="A0A2K3E668"/>
<dbReference type="RefSeq" id="XP_042928402.1">
    <property type="nucleotide sequence ID" value="XM_043058488.1"/>
</dbReference>
<sequence length="627" mass="62474">MSTCGQAGAAAVTATDSSDKPPSLAPVAVAAEAPTGSPGVAVLVVEAGRAGTHTLRGMEVSAATAPTAAVPGWSAWELKPYMNENRNWQAVSDFWAALVRGDTRLSALGLAEPHEFRMPPEAGTAGDDSTHVGGQGRGSDAGATEDGDSDDAEDAAGESAAGRRRRQLRQDFGPQRTTYKVDVAYQGSEFAGWAFQANRRTVQGTLEAALPALLTGPQYSQARQAAATSAAVDTTVDGTPCGRSGRGSTKSGPAAKVVVSSAGRTDAGVSGYGMPISFYAWHELSPADIVATIAAAAPSPGSLRALVIRAVPRQFHATFSASWRRYVYLFPLRRGGDCTNRNGGGGGGVAAAARTGEGAGGCSGVSGVVGGSSGSTASAATAAAGEAGGVAGGMKQPPQPPRPVPPEVWCLDPDVALLHELLAALRGRPLDYLACARDTPPGKDGVCTLHVCRASVVELPPLGLSADDAPAWAAASDSKPPQPNVSPGTAAASAILGAGAAAAGPDADAGVGGFGKGLGRGGGQATAGGGAGGEGAGGCGPVDRAGCGVRVMAVELVGSRFLKRMVRVLVSTALREATPGAARYGGRRDALLQCFAEGRDATGMPAPAVGLCFAGAGYPQELLGADS</sequence>
<dbReference type="Gene3D" id="3.30.70.580">
    <property type="entry name" value="Pseudouridine synthase I, catalytic domain, N-terminal subdomain"/>
    <property type="match status" value="1"/>
</dbReference>
<evidence type="ECO:0008006" key="5">
    <source>
        <dbReference type="Google" id="ProtNLM"/>
    </source>
</evidence>
<dbReference type="GO" id="GO:0009982">
    <property type="term" value="F:pseudouridine synthase activity"/>
    <property type="evidence" value="ECO:0000318"/>
    <property type="project" value="GO_Central"/>
</dbReference>
<dbReference type="GO" id="GO:0003723">
    <property type="term" value="F:RNA binding"/>
    <property type="evidence" value="ECO:0007669"/>
    <property type="project" value="InterPro"/>
</dbReference>
<dbReference type="GO" id="GO:0005737">
    <property type="term" value="C:cytoplasm"/>
    <property type="evidence" value="ECO:0000318"/>
    <property type="project" value="GO_Central"/>
</dbReference>
<dbReference type="PANTHER" id="PTHR11142:SF5">
    <property type="entry name" value="TRNA PSEUDOURIDINE(38_39) SYNTHASE"/>
    <property type="match status" value="1"/>
</dbReference>
<dbReference type="GO" id="GO:0005634">
    <property type="term" value="C:nucleus"/>
    <property type="evidence" value="ECO:0000318"/>
    <property type="project" value="GO_Central"/>
</dbReference>
<dbReference type="GO" id="GO:0031119">
    <property type="term" value="P:tRNA pseudouridine synthesis"/>
    <property type="evidence" value="ECO:0000318"/>
    <property type="project" value="GO_Central"/>
</dbReference>
<dbReference type="Gramene" id="PNW88266">
    <property type="protein sequence ID" value="PNW88266"/>
    <property type="gene ID" value="CHLRE_01g021900v5"/>
</dbReference>
<dbReference type="STRING" id="3055.A0A2K3E668"/>
<dbReference type="EMBL" id="CM008962">
    <property type="protein sequence ID" value="PNW88266.1"/>
    <property type="molecule type" value="Genomic_DNA"/>
</dbReference>
<dbReference type="FunCoup" id="A0A2K3E668">
    <property type="interactions" value="148"/>
</dbReference>
<feature type="region of interest" description="Disordered" evidence="2">
    <location>
        <begin position="116"/>
        <end position="173"/>
    </location>
</feature>
<dbReference type="InterPro" id="IPR020103">
    <property type="entry name" value="PsdUridine_synth_cat_dom_sf"/>
</dbReference>
<dbReference type="SUPFAM" id="SSF55120">
    <property type="entry name" value="Pseudouridine synthase"/>
    <property type="match status" value="1"/>
</dbReference>
<gene>
    <name evidence="3" type="ORF">CHLRE_01g021900v5</name>
</gene>
<reference evidence="3 4" key="1">
    <citation type="journal article" date="2007" name="Science">
        <title>The Chlamydomonas genome reveals the evolution of key animal and plant functions.</title>
        <authorList>
            <person name="Merchant S.S."/>
            <person name="Prochnik S.E."/>
            <person name="Vallon O."/>
            <person name="Harris E.H."/>
            <person name="Karpowicz S.J."/>
            <person name="Witman G.B."/>
            <person name="Terry A."/>
            <person name="Salamov A."/>
            <person name="Fritz-Laylin L.K."/>
            <person name="Marechal-Drouard L."/>
            <person name="Marshall W.F."/>
            <person name="Qu L.H."/>
            <person name="Nelson D.R."/>
            <person name="Sanderfoot A.A."/>
            <person name="Spalding M.H."/>
            <person name="Kapitonov V.V."/>
            <person name="Ren Q."/>
            <person name="Ferris P."/>
            <person name="Lindquist E."/>
            <person name="Shapiro H."/>
            <person name="Lucas S.M."/>
            <person name="Grimwood J."/>
            <person name="Schmutz J."/>
            <person name="Cardol P."/>
            <person name="Cerutti H."/>
            <person name="Chanfreau G."/>
            <person name="Chen C.L."/>
            <person name="Cognat V."/>
            <person name="Croft M.T."/>
            <person name="Dent R."/>
            <person name="Dutcher S."/>
            <person name="Fernandez E."/>
            <person name="Fukuzawa H."/>
            <person name="Gonzalez-Ballester D."/>
            <person name="Gonzalez-Halphen D."/>
            <person name="Hallmann A."/>
            <person name="Hanikenne M."/>
            <person name="Hippler M."/>
            <person name="Inwood W."/>
            <person name="Jabbari K."/>
            <person name="Kalanon M."/>
            <person name="Kuras R."/>
            <person name="Lefebvre P.A."/>
            <person name="Lemaire S.D."/>
            <person name="Lobanov A.V."/>
            <person name="Lohr M."/>
            <person name="Manuell A."/>
            <person name="Meier I."/>
            <person name="Mets L."/>
            <person name="Mittag M."/>
            <person name="Mittelmeier T."/>
            <person name="Moroney J.V."/>
            <person name="Moseley J."/>
            <person name="Napoli C."/>
            <person name="Nedelcu A.M."/>
            <person name="Niyogi K."/>
            <person name="Novoselov S.V."/>
            <person name="Paulsen I.T."/>
            <person name="Pazour G."/>
            <person name="Purton S."/>
            <person name="Ral J.P."/>
            <person name="Riano-Pachon D.M."/>
            <person name="Riekhof W."/>
            <person name="Rymarquis L."/>
            <person name="Schroda M."/>
            <person name="Stern D."/>
            <person name="Umen J."/>
            <person name="Willows R."/>
            <person name="Wilson N."/>
            <person name="Zimmer S.L."/>
            <person name="Allmer J."/>
            <person name="Balk J."/>
            <person name="Bisova K."/>
            <person name="Chen C.J."/>
            <person name="Elias M."/>
            <person name="Gendler K."/>
            <person name="Hauser C."/>
            <person name="Lamb M.R."/>
            <person name="Ledford H."/>
            <person name="Long J.C."/>
            <person name="Minagawa J."/>
            <person name="Page M.D."/>
            <person name="Pan J."/>
            <person name="Pootakham W."/>
            <person name="Roje S."/>
            <person name="Rose A."/>
            <person name="Stahlberg E."/>
            <person name="Terauchi A.M."/>
            <person name="Yang P."/>
            <person name="Ball S."/>
            <person name="Bowler C."/>
            <person name="Dieckmann C.L."/>
            <person name="Gladyshev V.N."/>
            <person name="Green P."/>
            <person name="Jorgensen R."/>
            <person name="Mayfield S."/>
            <person name="Mueller-Roeber B."/>
            <person name="Rajamani S."/>
            <person name="Sayre R.T."/>
            <person name="Brokstein P."/>
            <person name="Dubchak I."/>
            <person name="Goodstein D."/>
            <person name="Hornick L."/>
            <person name="Huang Y.W."/>
            <person name="Jhaveri J."/>
            <person name="Luo Y."/>
            <person name="Martinez D."/>
            <person name="Ngau W.C."/>
            <person name="Otillar B."/>
            <person name="Poliakov A."/>
            <person name="Porter A."/>
            <person name="Szajkowski L."/>
            <person name="Werner G."/>
            <person name="Zhou K."/>
            <person name="Grigoriev I.V."/>
            <person name="Rokhsar D.S."/>
            <person name="Grossman A.R."/>
        </authorList>
    </citation>
    <scope>NUCLEOTIDE SEQUENCE [LARGE SCALE GENOMIC DNA]</scope>
    <source>
        <strain evidence="4">CC-503</strain>
    </source>
</reference>